<protein>
    <recommendedName>
        <fullName evidence="4">Exonuclease domain-containing protein</fullName>
    </recommendedName>
</protein>
<dbReference type="SUPFAM" id="SSF53098">
    <property type="entry name" value="Ribonuclease H-like"/>
    <property type="match status" value="1"/>
</dbReference>
<dbReference type="Pfam" id="PF00929">
    <property type="entry name" value="RNase_T"/>
    <property type="match status" value="1"/>
</dbReference>
<dbReference type="InterPro" id="IPR051274">
    <property type="entry name" value="3-5_Exoribonuclease"/>
</dbReference>
<proteinExistence type="predicted"/>
<dbReference type="AlphaFoldDB" id="A0A7S4QS23"/>
<feature type="domain" description="Exonuclease" evidence="4">
    <location>
        <begin position="9"/>
        <end position="90"/>
    </location>
</feature>
<evidence type="ECO:0000256" key="3">
    <source>
        <dbReference type="ARBA" id="ARBA00022839"/>
    </source>
</evidence>
<dbReference type="PANTHER" id="PTHR23044">
    <property type="entry name" value="3'-5' EXONUCLEASE ERI1-RELATED"/>
    <property type="match status" value="1"/>
</dbReference>
<evidence type="ECO:0000313" key="5">
    <source>
        <dbReference type="EMBL" id="CAE4592260.1"/>
    </source>
</evidence>
<sequence>MESRRFRSCVFVTCGDWDLKTMISEQCQLSGQHVPARFRRWVNIKNAFRRLTQSRSAAGSMPAMLGALGLELQGRHHCGLDDCRNIARILGELLRHGPVLESDLSFAQAGRECQGGGQRMRRGARS</sequence>
<keyword evidence="2" id="KW-0378">Hydrolase</keyword>
<evidence type="ECO:0000256" key="2">
    <source>
        <dbReference type="ARBA" id="ARBA00022801"/>
    </source>
</evidence>
<dbReference type="InterPro" id="IPR013520">
    <property type="entry name" value="Ribonucl_H"/>
</dbReference>
<dbReference type="PANTHER" id="PTHR23044:SF61">
    <property type="entry name" value="3'-5' EXORIBONUCLEASE 1-RELATED"/>
    <property type="match status" value="1"/>
</dbReference>
<dbReference type="Gene3D" id="3.30.420.10">
    <property type="entry name" value="Ribonuclease H-like superfamily/Ribonuclease H"/>
    <property type="match status" value="1"/>
</dbReference>
<dbReference type="InterPro" id="IPR036397">
    <property type="entry name" value="RNaseH_sf"/>
</dbReference>
<gene>
    <name evidence="5" type="ORF">AMON00008_LOCUS24845</name>
</gene>
<keyword evidence="3" id="KW-0269">Exonuclease</keyword>
<dbReference type="CDD" id="cd06133">
    <property type="entry name" value="ERI-1_3'hExo_like"/>
    <property type="match status" value="1"/>
</dbReference>
<name>A0A7S4QS23_9DINO</name>
<reference evidence="5" key="1">
    <citation type="submission" date="2021-01" db="EMBL/GenBank/DDBJ databases">
        <authorList>
            <person name="Corre E."/>
            <person name="Pelletier E."/>
            <person name="Niang G."/>
            <person name="Scheremetjew M."/>
            <person name="Finn R."/>
            <person name="Kale V."/>
            <person name="Holt S."/>
            <person name="Cochrane G."/>
            <person name="Meng A."/>
            <person name="Brown T."/>
            <person name="Cohen L."/>
        </authorList>
    </citation>
    <scope>NUCLEOTIDE SEQUENCE</scope>
    <source>
        <strain evidence="5">CCMP3105</strain>
    </source>
</reference>
<dbReference type="InterPro" id="IPR012337">
    <property type="entry name" value="RNaseH-like_sf"/>
</dbReference>
<dbReference type="InterPro" id="IPR047201">
    <property type="entry name" value="ERI-1_3'hExo-like"/>
</dbReference>
<accession>A0A7S4QS23</accession>
<dbReference type="EMBL" id="HBNR01036120">
    <property type="protein sequence ID" value="CAE4592260.1"/>
    <property type="molecule type" value="Transcribed_RNA"/>
</dbReference>
<keyword evidence="1" id="KW-0540">Nuclease</keyword>
<evidence type="ECO:0000256" key="1">
    <source>
        <dbReference type="ARBA" id="ARBA00022722"/>
    </source>
</evidence>
<evidence type="ECO:0000259" key="4">
    <source>
        <dbReference type="Pfam" id="PF00929"/>
    </source>
</evidence>
<organism evidence="5">
    <name type="scientific">Alexandrium monilatum</name>
    <dbReference type="NCBI Taxonomy" id="311494"/>
    <lineage>
        <taxon>Eukaryota</taxon>
        <taxon>Sar</taxon>
        <taxon>Alveolata</taxon>
        <taxon>Dinophyceae</taxon>
        <taxon>Gonyaulacales</taxon>
        <taxon>Pyrocystaceae</taxon>
        <taxon>Alexandrium</taxon>
    </lineage>
</organism>
<dbReference type="GO" id="GO:0003676">
    <property type="term" value="F:nucleic acid binding"/>
    <property type="evidence" value="ECO:0007669"/>
    <property type="project" value="InterPro"/>
</dbReference>
<dbReference type="GO" id="GO:0000175">
    <property type="term" value="F:3'-5'-RNA exonuclease activity"/>
    <property type="evidence" value="ECO:0007669"/>
    <property type="project" value="InterPro"/>
</dbReference>